<protein>
    <submittedName>
        <fullName evidence="9">BMP family ABC transporter substrate-binding protein</fullName>
    </submittedName>
</protein>
<evidence type="ECO:0000259" key="8">
    <source>
        <dbReference type="Pfam" id="PF02608"/>
    </source>
</evidence>
<dbReference type="GO" id="GO:0005886">
    <property type="term" value="C:plasma membrane"/>
    <property type="evidence" value="ECO:0007669"/>
    <property type="project" value="UniProtKB-SubCell"/>
</dbReference>
<accession>A0A4P9CEL9</accession>
<dbReference type="PROSITE" id="PS51257">
    <property type="entry name" value="PROKAR_LIPOPROTEIN"/>
    <property type="match status" value="1"/>
</dbReference>
<dbReference type="PANTHER" id="PTHR34296">
    <property type="entry name" value="TRANSCRIPTIONAL ACTIVATOR PROTEIN MED"/>
    <property type="match status" value="1"/>
</dbReference>
<dbReference type="InterPro" id="IPR003760">
    <property type="entry name" value="PnrA-like"/>
</dbReference>
<organism evidence="9 10">
    <name type="scientific">Eubacterium maltosivorans</name>
    <dbReference type="NCBI Taxonomy" id="2041044"/>
    <lineage>
        <taxon>Bacteria</taxon>
        <taxon>Bacillati</taxon>
        <taxon>Bacillota</taxon>
        <taxon>Clostridia</taxon>
        <taxon>Eubacteriales</taxon>
        <taxon>Eubacteriaceae</taxon>
        <taxon>Eubacterium</taxon>
    </lineage>
</organism>
<keyword evidence="4 7" id="KW-0732">Signal</keyword>
<name>A0A4P9CEL9_EUBML</name>
<evidence type="ECO:0000256" key="4">
    <source>
        <dbReference type="ARBA" id="ARBA00022729"/>
    </source>
</evidence>
<gene>
    <name evidence="9" type="ORF">CPZ25_019345</name>
</gene>
<dbReference type="PANTHER" id="PTHR34296:SF2">
    <property type="entry name" value="ABC TRANSPORTER GUANOSINE-BINDING PROTEIN NUPN"/>
    <property type="match status" value="1"/>
</dbReference>
<keyword evidence="6" id="KW-0449">Lipoprotein</keyword>
<dbReference type="SUPFAM" id="SSF53822">
    <property type="entry name" value="Periplasmic binding protein-like I"/>
    <property type="match status" value="1"/>
</dbReference>
<feature type="signal peptide" evidence="7">
    <location>
        <begin position="1"/>
        <end position="22"/>
    </location>
</feature>
<keyword evidence="3" id="KW-1003">Cell membrane</keyword>
<dbReference type="GeneID" id="68364414"/>
<keyword evidence="10" id="KW-1185">Reference proteome</keyword>
<feature type="domain" description="ABC transporter substrate-binding protein PnrA-like" evidence="8">
    <location>
        <begin position="40"/>
        <end position="326"/>
    </location>
</feature>
<dbReference type="AlphaFoldDB" id="A0A4P9CEL9"/>
<evidence type="ECO:0000256" key="7">
    <source>
        <dbReference type="SAM" id="SignalP"/>
    </source>
</evidence>
<dbReference type="InterPro" id="IPR050957">
    <property type="entry name" value="BMP_lipoprotein"/>
</dbReference>
<comment type="subcellular location">
    <subcellularLocation>
        <location evidence="1">Cell membrane</location>
        <topology evidence="1">Lipid-anchor</topology>
    </subcellularLocation>
</comment>
<evidence type="ECO:0000256" key="2">
    <source>
        <dbReference type="ARBA" id="ARBA00008610"/>
    </source>
</evidence>
<evidence type="ECO:0000256" key="5">
    <source>
        <dbReference type="ARBA" id="ARBA00023136"/>
    </source>
</evidence>
<dbReference type="EMBL" id="CP029487">
    <property type="protein sequence ID" value="QCT73381.1"/>
    <property type="molecule type" value="Genomic_DNA"/>
</dbReference>
<proteinExistence type="inferred from homology"/>
<dbReference type="Proteomes" id="UP000218387">
    <property type="component" value="Chromosome"/>
</dbReference>
<dbReference type="InterPro" id="IPR028082">
    <property type="entry name" value="Peripla_BP_I"/>
</dbReference>
<dbReference type="KEGG" id="emt:CPZ25_019345"/>
<evidence type="ECO:0000256" key="1">
    <source>
        <dbReference type="ARBA" id="ARBA00004193"/>
    </source>
</evidence>
<dbReference type="Pfam" id="PF02608">
    <property type="entry name" value="Bmp"/>
    <property type="match status" value="1"/>
</dbReference>
<dbReference type="Gene3D" id="3.40.50.2300">
    <property type="match status" value="2"/>
</dbReference>
<evidence type="ECO:0000313" key="9">
    <source>
        <dbReference type="EMBL" id="QCT73381.1"/>
    </source>
</evidence>
<dbReference type="RefSeq" id="WP_013381738.1">
    <property type="nucleotide sequence ID" value="NZ_CP029487.1"/>
</dbReference>
<feature type="chain" id="PRO_5039510008" evidence="7">
    <location>
        <begin position="23"/>
        <end position="348"/>
    </location>
</feature>
<comment type="similarity">
    <text evidence="2">Belongs to the BMP lipoprotein family.</text>
</comment>
<evidence type="ECO:0000256" key="3">
    <source>
        <dbReference type="ARBA" id="ARBA00022475"/>
    </source>
</evidence>
<dbReference type="CDD" id="cd06354">
    <property type="entry name" value="PBP1_PrnA-like"/>
    <property type="match status" value="1"/>
</dbReference>
<evidence type="ECO:0000313" key="10">
    <source>
        <dbReference type="Proteomes" id="UP000218387"/>
    </source>
</evidence>
<keyword evidence="5" id="KW-0472">Membrane</keyword>
<sequence>MKRLAAVILILLTALSFGGCQTKDSEKAYEEPVIMFAAGVGGVEDGSFNSSIINGLRKGARELKYDLKILQSETDDQYNENLKAAIQAKPAMIISVTGHSDQLLAAAAQNPDIHFALIDGTTPKNAGADLPANFVSMNFDNAQGAFLMGVLAASANDTSGVQGFIGGMDIPVVKSAEIGYRAGIKAVSPENVVVSSNIGSFNDAEKAGQVAGEQHNQGAGVIFGFAGGSNIGVIENAASGGYWFIGVDQDQAVVYPQFAPTILCSMVKNVDNAAYDAVKMQMDGSFKGGIYEYGVGNGGITLGSAGGNITPELQSIYDTWQKAISDGSVRVPETQAELDAFNGHTEEE</sequence>
<reference evidence="9 10" key="1">
    <citation type="submission" date="2018-05" db="EMBL/GenBank/DDBJ databases">
        <title>Genome comparison of Eubacterium sp.</title>
        <authorList>
            <person name="Feng Y."/>
            <person name="Sanchez-Andrea I."/>
            <person name="Stams A.J.M."/>
            <person name="De Vos W.M."/>
        </authorList>
    </citation>
    <scope>NUCLEOTIDE SEQUENCE [LARGE SCALE GENOMIC DNA]</scope>
    <source>
        <strain evidence="9 10">YI</strain>
    </source>
</reference>
<evidence type="ECO:0000256" key="6">
    <source>
        <dbReference type="ARBA" id="ARBA00023288"/>
    </source>
</evidence>